<keyword evidence="4" id="KW-1185">Reference proteome</keyword>
<feature type="compositionally biased region" description="Polar residues" evidence="1">
    <location>
        <begin position="189"/>
        <end position="200"/>
    </location>
</feature>
<organism evidence="3 4">
    <name type="scientific">Cinnamomum micranthum f. kanehirae</name>
    <dbReference type="NCBI Taxonomy" id="337451"/>
    <lineage>
        <taxon>Eukaryota</taxon>
        <taxon>Viridiplantae</taxon>
        <taxon>Streptophyta</taxon>
        <taxon>Embryophyta</taxon>
        <taxon>Tracheophyta</taxon>
        <taxon>Spermatophyta</taxon>
        <taxon>Magnoliopsida</taxon>
        <taxon>Magnoliidae</taxon>
        <taxon>Laurales</taxon>
        <taxon>Lauraceae</taxon>
        <taxon>Cinnamomum</taxon>
    </lineage>
</organism>
<dbReference type="STRING" id="337451.A0A443PC88"/>
<feature type="compositionally biased region" description="Low complexity" evidence="1">
    <location>
        <begin position="261"/>
        <end position="273"/>
    </location>
</feature>
<dbReference type="PANTHER" id="PTHR46033:SF8">
    <property type="entry name" value="PROTEIN MAINTENANCE OF MERISTEMS-LIKE"/>
    <property type="match status" value="1"/>
</dbReference>
<dbReference type="InterPro" id="IPR044824">
    <property type="entry name" value="MAIN-like"/>
</dbReference>
<dbReference type="AlphaFoldDB" id="A0A443PC88"/>
<gene>
    <name evidence="3" type="ORF">CKAN_01738700</name>
</gene>
<dbReference type="InterPro" id="IPR019557">
    <property type="entry name" value="AminoTfrase-like_pln_mobile"/>
</dbReference>
<dbReference type="OrthoDB" id="1846117at2759"/>
<evidence type="ECO:0000259" key="2">
    <source>
        <dbReference type="Pfam" id="PF10536"/>
    </source>
</evidence>
<dbReference type="GO" id="GO:0010073">
    <property type="term" value="P:meristem maintenance"/>
    <property type="evidence" value="ECO:0007669"/>
    <property type="project" value="InterPro"/>
</dbReference>
<feature type="compositionally biased region" description="Basic and acidic residues" evidence="1">
    <location>
        <begin position="713"/>
        <end position="725"/>
    </location>
</feature>
<reference evidence="3 4" key="1">
    <citation type="journal article" date="2019" name="Nat. Plants">
        <title>Stout camphor tree genome fills gaps in understanding of flowering plant genome evolution.</title>
        <authorList>
            <person name="Chaw S.M."/>
            <person name="Liu Y.C."/>
            <person name="Wu Y.W."/>
            <person name="Wang H.Y."/>
            <person name="Lin C.I."/>
            <person name="Wu C.S."/>
            <person name="Ke H.M."/>
            <person name="Chang L.Y."/>
            <person name="Hsu C.Y."/>
            <person name="Yang H.T."/>
            <person name="Sudianto E."/>
            <person name="Hsu M.H."/>
            <person name="Wu K.P."/>
            <person name="Wang L.N."/>
            <person name="Leebens-Mack J.H."/>
            <person name="Tsai I.J."/>
        </authorList>
    </citation>
    <scope>NUCLEOTIDE SEQUENCE [LARGE SCALE GENOMIC DNA]</scope>
    <source>
        <strain evidence="4">cv. Chaw 1501</strain>
        <tissue evidence="3">Young leaves</tissue>
    </source>
</reference>
<name>A0A443PC88_9MAGN</name>
<evidence type="ECO:0000256" key="1">
    <source>
        <dbReference type="SAM" id="MobiDB-lite"/>
    </source>
</evidence>
<protein>
    <submittedName>
        <fullName evidence="3">Serine/threonine-protein phosphatase 7 long form</fullName>
    </submittedName>
</protein>
<feature type="compositionally biased region" description="Acidic residues" evidence="1">
    <location>
        <begin position="250"/>
        <end position="260"/>
    </location>
</feature>
<sequence>MGDSSPLDTIVAIALATSGRERRAETWRTPGCSYRRRNPATEIRALRIAIVSPSTSPNKSWKQQLFFQNISAEPTHSITQTTHPRSFSSSGFPSSTILKNRAKAAAHRPFFFLVVLPPNSSRAHRLSSSFFFFLFFTRRSGFEEMPRRPSRRIGGTSRPTGEDASTSSEPRRVRTKIGVARPPRRGVHASSSTSIRQRPTASERRRKMVQDPLPEPVDEDIESSSEDDSSGDEAGPSSPPQLASHTIEATGEDDGSDEDAQPSSPQAAAAGDGPIPGGPADLSVLVSIRTHVAISIWDGEERGPLKCISHWRQLKDWYIPLLEDGLDLYVPMFRAVIDESGLADLRRFSYRYISSPLVSAFVERWQPETNTFHMPFGEMTITLDDVRTLLGIPVTGLPIHVSTSMGFTEQVDLLERGLGVDRASAAAELNLARGGVVRMGWIRRVCGDISPASSVEEVECAARGYLLYLLGCTLFTDKSATRVPVYYLSLLMDLTRVRDYAWGAAALAYLYRQLGTATRADVRQIAGYLTLLTSWVYEHFPFTRPPAQWGYTAGMPLASRWNPGQESGNARENIQLMRERLDALHPSEVSWDPYVSARAQHPLHQISFFCGCLRALDVIEPYHPHRVLRQFDYVQTIPSAPLAPIRASRGTTAGKYKVSYAFLDQYWVTWEDHVLSLAHRGRRVSHAWECSSDYIEWYTRTSHTRVQNPARHSHYDPNEGRDDMTPRTIHRAKDHIRATLARTDEPSDFYIRALQTTLEILEGLPVTYRRRS</sequence>
<evidence type="ECO:0000313" key="3">
    <source>
        <dbReference type="EMBL" id="RWR88380.1"/>
    </source>
</evidence>
<comment type="caution">
    <text evidence="3">The sequence shown here is derived from an EMBL/GenBank/DDBJ whole genome shotgun (WGS) entry which is preliminary data.</text>
</comment>
<feature type="region of interest" description="Disordered" evidence="1">
    <location>
        <begin position="144"/>
        <end position="278"/>
    </location>
</feature>
<proteinExistence type="predicted"/>
<dbReference type="Proteomes" id="UP000283530">
    <property type="component" value="Unassembled WGS sequence"/>
</dbReference>
<evidence type="ECO:0000313" key="4">
    <source>
        <dbReference type="Proteomes" id="UP000283530"/>
    </source>
</evidence>
<feature type="domain" description="Aminotransferase-like plant mobile" evidence="2">
    <location>
        <begin position="342"/>
        <end position="698"/>
    </location>
</feature>
<feature type="region of interest" description="Disordered" evidence="1">
    <location>
        <begin position="708"/>
        <end position="727"/>
    </location>
</feature>
<dbReference type="Pfam" id="PF10536">
    <property type="entry name" value="PMD"/>
    <property type="match status" value="1"/>
</dbReference>
<dbReference type="PANTHER" id="PTHR46033">
    <property type="entry name" value="PROTEIN MAIN-LIKE 2"/>
    <property type="match status" value="1"/>
</dbReference>
<feature type="compositionally biased region" description="Acidic residues" evidence="1">
    <location>
        <begin position="216"/>
        <end position="231"/>
    </location>
</feature>
<accession>A0A443PC88</accession>
<dbReference type="EMBL" id="QPKB01000007">
    <property type="protein sequence ID" value="RWR88380.1"/>
    <property type="molecule type" value="Genomic_DNA"/>
</dbReference>
<feature type="compositionally biased region" description="Polar residues" evidence="1">
    <location>
        <begin position="157"/>
        <end position="168"/>
    </location>
</feature>